<sequence>MSRSDFVDCVEPVHERIELYDASRLPTDQPKNDAVDQVKALPQAFIDAMIVREEVYVKEQGILLENELDNDDARSYHWVVYASIPGKVQSPEIVAQGTNGKTAARRSGTSTKVPIGTIRLVPPPHAPHSSEHSKPNSEDKSDHRPDSPLVYDPKKESYVKLGRLAVIKEFRKAGISKLLIETALSFARANHDIFAPNHDPARFEAEQQLSDRHRVHDWKGLVLVHSQVGVQKVWRKYGFETDASMGEWDEEGIMHVGMWRRLDVGRRKSRVFLGTLGSPIASP</sequence>
<organism evidence="2 3">
    <name type="scientific">Meristemomyces frigidus</name>
    <dbReference type="NCBI Taxonomy" id="1508187"/>
    <lineage>
        <taxon>Eukaryota</taxon>
        <taxon>Fungi</taxon>
        <taxon>Dikarya</taxon>
        <taxon>Ascomycota</taxon>
        <taxon>Pezizomycotina</taxon>
        <taxon>Dothideomycetes</taxon>
        <taxon>Dothideomycetidae</taxon>
        <taxon>Mycosphaerellales</taxon>
        <taxon>Teratosphaeriaceae</taxon>
        <taxon>Meristemomyces</taxon>
    </lineage>
</organism>
<dbReference type="AlphaFoldDB" id="A0AAN7YJ28"/>
<protein>
    <submittedName>
        <fullName evidence="2">Uncharacterized protein</fullName>
    </submittedName>
</protein>
<comment type="caution">
    <text evidence="2">The sequence shown here is derived from an EMBL/GenBank/DDBJ whole genome shotgun (WGS) entry which is preliminary data.</text>
</comment>
<dbReference type="Proteomes" id="UP001310890">
    <property type="component" value="Unassembled WGS sequence"/>
</dbReference>
<dbReference type="InterPro" id="IPR016181">
    <property type="entry name" value="Acyl_CoA_acyltransferase"/>
</dbReference>
<evidence type="ECO:0000313" key="2">
    <source>
        <dbReference type="EMBL" id="KAK5116513.1"/>
    </source>
</evidence>
<reference evidence="2" key="1">
    <citation type="submission" date="2023-08" db="EMBL/GenBank/DDBJ databases">
        <title>Black Yeasts Isolated from many extreme environments.</title>
        <authorList>
            <person name="Coleine C."/>
            <person name="Stajich J.E."/>
            <person name="Selbmann L."/>
        </authorList>
    </citation>
    <scope>NUCLEOTIDE SEQUENCE</scope>
    <source>
        <strain evidence="2">CCFEE 5401</strain>
    </source>
</reference>
<dbReference type="SUPFAM" id="SSF55729">
    <property type="entry name" value="Acyl-CoA N-acyltransferases (Nat)"/>
    <property type="match status" value="1"/>
</dbReference>
<feature type="compositionally biased region" description="Basic and acidic residues" evidence="1">
    <location>
        <begin position="128"/>
        <end position="152"/>
    </location>
</feature>
<feature type="region of interest" description="Disordered" evidence="1">
    <location>
        <begin position="97"/>
        <end position="152"/>
    </location>
</feature>
<dbReference type="EMBL" id="JAVRRL010000008">
    <property type="protein sequence ID" value="KAK5116513.1"/>
    <property type="molecule type" value="Genomic_DNA"/>
</dbReference>
<dbReference type="Gene3D" id="3.40.630.30">
    <property type="match status" value="1"/>
</dbReference>
<name>A0AAN7YJ28_9PEZI</name>
<accession>A0AAN7YJ28</accession>
<proteinExistence type="predicted"/>
<evidence type="ECO:0000313" key="3">
    <source>
        <dbReference type="Proteomes" id="UP001310890"/>
    </source>
</evidence>
<dbReference type="CDD" id="cd04301">
    <property type="entry name" value="NAT_SF"/>
    <property type="match status" value="1"/>
</dbReference>
<feature type="compositionally biased region" description="Polar residues" evidence="1">
    <location>
        <begin position="97"/>
        <end position="112"/>
    </location>
</feature>
<gene>
    <name evidence="2" type="ORF">LTR62_008062</name>
</gene>
<evidence type="ECO:0000256" key="1">
    <source>
        <dbReference type="SAM" id="MobiDB-lite"/>
    </source>
</evidence>